<feature type="disulfide bond" evidence="14">
    <location>
        <begin position="504"/>
        <end position="518"/>
    </location>
</feature>
<dbReference type="InterPro" id="IPR032695">
    <property type="entry name" value="Integrin_dom_sf"/>
</dbReference>
<accession>A0A9P0B3V0</accession>
<organism evidence="21 22">
    <name type="scientific">Brassicogethes aeneus</name>
    <name type="common">Rape pollen beetle</name>
    <name type="synonym">Meligethes aeneus</name>
    <dbReference type="NCBI Taxonomy" id="1431903"/>
    <lineage>
        <taxon>Eukaryota</taxon>
        <taxon>Metazoa</taxon>
        <taxon>Ecdysozoa</taxon>
        <taxon>Arthropoda</taxon>
        <taxon>Hexapoda</taxon>
        <taxon>Insecta</taxon>
        <taxon>Pterygota</taxon>
        <taxon>Neoptera</taxon>
        <taxon>Endopterygota</taxon>
        <taxon>Coleoptera</taxon>
        <taxon>Polyphaga</taxon>
        <taxon>Cucujiformia</taxon>
        <taxon>Nitidulidae</taxon>
        <taxon>Meligethinae</taxon>
        <taxon>Brassicogethes</taxon>
    </lineage>
</organism>
<dbReference type="PROSITE" id="PS00243">
    <property type="entry name" value="I_EGF_1"/>
    <property type="match status" value="1"/>
</dbReference>
<dbReference type="OrthoDB" id="410592at2759"/>
<feature type="disulfide bond" evidence="14">
    <location>
        <begin position="585"/>
        <end position="594"/>
    </location>
</feature>
<feature type="disulfide bond" evidence="14">
    <location>
        <begin position="425"/>
        <end position="429"/>
    </location>
</feature>
<dbReference type="GO" id="GO:0016477">
    <property type="term" value="P:cell migration"/>
    <property type="evidence" value="ECO:0007669"/>
    <property type="project" value="TreeGrafter"/>
</dbReference>
<dbReference type="SUPFAM" id="SSF69179">
    <property type="entry name" value="Integrin domains"/>
    <property type="match status" value="1"/>
</dbReference>
<feature type="disulfide bond" evidence="14">
    <location>
        <begin position="631"/>
        <end position="659"/>
    </location>
</feature>
<keyword evidence="3" id="KW-1003">Cell membrane</keyword>
<feature type="chain" id="PRO_5040397960" description="Integrin beta" evidence="17">
    <location>
        <begin position="25"/>
        <end position="771"/>
    </location>
</feature>
<feature type="disulfide bond" evidence="14">
    <location>
        <begin position="520"/>
        <end position="525"/>
    </location>
</feature>
<dbReference type="PANTHER" id="PTHR10082:SF60">
    <property type="entry name" value="INTEGRIN BETA-PS"/>
    <property type="match status" value="1"/>
</dbReference>
<sequence>MEFFSRPVFLNIFIFIFTFKSIKCQCNVKETCHDCIQDLKCDWCIENYPTCIERSSNRRCNGRLISPKSNILITKNIPLSINTVETPITQMQPQQISLNLRKGEEYNFTFKYKPVKFYPIDLYYLMDVSASMKQHKEQVAELGGTISDTMRHITNDFRLGFGTFIDKPTLPFADPMKQYKYDVEPPYGFRNHLPLTQDFKQFIRKVRTTRQSENIDVPEGGLDSILQAIVCLKEVQWRSQARRLIVFATDASFHISGDGKFGGIVEPNDGECHVVNGEYMGSLLYDYPSISQIKHAALSNDVYIIFAIANAEVYQEYTDLADYLKPVAYVGLINEESSNIQEIIVNNYKKIMDSVTITTDSPKFVIQIDSNCKNKTKSGCLYIHQDEVIEFTATIKAAECINNKNILIKPDGMEDNIMINLNVICSCDCEKYPDPDFVENSNICSNNGNMECGACNCKAGFYGNNCECQGSQDLNIFNLSLCQPKLNSPICSDRGDCFCNTCHCSKLPNNQKIYGKFCECDNFSCNKNNNLLCNNRGTCDCGKCLCQEGWSGEACECLPVTSCKASSDELVCSGRGSCSCGLCLCDMPFTGKYCEICTNCGNRRCEELRHCVECQVYHTGKYNKDECNQNCIDFTTIAVDKFGNMTNTEDCIILDDDDCKIIFKYFEFVGLDLSLKVVALNKKQCSEKMSAWALAGIIIGSMLLAALVGLVSWKIATTVNDRREYAKFEESSRGAYWANKNPLYKNVVTSHVNPHYKSKKENSEDEDESFL</sequence>
<evidence type="ECO:0000256" key="12">
    <source>
        <dbReference type="ARBA" id="ARBA00023157"/>
    </source>
</evidence>
<dbReference type="InterPro" id="IPR015812">
    <property type="entry name" value="Integrin_bsu"/>
</dbReference>
<dbReference type="SMART" id="SM00187">
    <property type="entry name" value="INB"/>
    <property type="match status" value="1"/>
</dbReference>
<feature type="disulfide bond" evidence="14">
    <location>
        <begin position="457"/>
        <end position="466"/>
    </location>
</feature>
<comment type="subcellular location">
    <subcellularLocation>
        <location evidence="1 15">Cell membrane</location>
        <topology evidence="1 15">Single-pass type I membrane protein</topology>
    </subcellularLocation>
</comment>
<dbReference type="Pfam" id="PF23105">
    <property type="entry name" value="EGF_integrin"/>
    <property type="match status" value="2"/>
</dbReference>
<feature type="domain" description="Integrin beta subunit VWA" evidence="18">
    <location>
        <begin position="31"/>
        <end position="427"/>
    </location>
</feature>
<dbReference type="SMART" id="SM01242">
    <property type="entry name" value="Integrin_B_tail"/>
    <property type="match status" value="1"/>
</dbReference>
<dbReference type="InterPro" id="IPR057243">
    <property type="entry name" value="Integrin_I-EGF_CS"/>
</dbReference>
<dbReference type="SMART" id="SM01241">
    <property type="entry name" value="Integrin_b_cyt"/>
    <property type="match status" value="1"/>
</dbReference>
<dbReference type="InterPro" id="IPR036349">
    <property type="entry name" value="Integrin_bsu_tail_dom_sf"/>
</dbReference>
<feature type="disulfide bond" evidence="14">
    <location>
        <begin position="611"/>
        <end position="685"/>
    </location>
</feature>
<dbReference type="Gene3D" id="4.10.1240.30">
    <property type="match status" value="1"/>
</dbReference>
<dbReference type="InterPro" id="IPR012896">
    <property type="entry name" value="Integrin_bsu_tail"/>
</dbReference>
<dbReference type="Pfam" id="PF00362">
    <property type="entry name" value="Integrin_beta"/>
    <property type="match status" value="1"/>
</dbReference>
<keyword evidence="22" id="KW-1185">Reference proteome</keyword>
<feature type="signal peptide" evidence="17">
    <location>
        <begin position="1"/>
        <end position="24"/>
    </location>
</feature>
<dbReference type="GO" id="GO:0008305">
    <property type="term" value="C:integrin complex"/>
    <property type="evidence" value="ECO:0007669"/>
    <property type="project" value="TreeGrafter"/>
</dbReference>
<dbReference type="PANTHER" id="PTHR10082">
    <property type="entry name" value="INTEGRIN BETA SUBUNIT"/>
    <property type="match status" value="1"/>
</dbReference>
<evidence type="ECO:0000256" key="10">
    <source>
        <dbReference type="ARBA" id="ARBA00023037"/>
    </source>
</evidence>
<dbReference type="GO" id="GO:0007160">
    <property type="term" value="P:cell-matrix adhesion"/>
    <property type="evidence" value="ECO:0007669"/>
    <property type="project" value="TreeGrafter"/>
</dbReference>
<dbReference type="Gene3D" id="2.60.40.1510">
    <property type="entry name" value="ntegrin, alpha v. Chain A, domain 3"/>
    <property type="match status" value="1"/>
</dbReference>
<keyword evidence="6 17" id="KW-0732">Signal</keyword>
<evidence type="ECO:0000259" key="18">
    <source>
        <dbReference type="SMART" id="SM00187"/>
    </source>
</evidence>
<dbReference type="EMBL" id="OV121136">
    <property type="protein sequence ID" value="CAH0556907.1"/>
    <property type="molecule type" value="Genomic_DNA"/>
</dbReference>
<feature type="disulfide bond" evidence="14">
    <location>
        <begin position="541"/>
        <end position="572"/>
    </location>
</feature>
<proteinExistence type="inferred from homology"/>
<dbReference type="Gene3D" id="1.20.5.100">
    <property type="entry name" value="Cytochrome c1, transmembrane anchor, C-terminal"/>
    <property type="match status" value="1"/>
</dbReference>
<dbReference type="InterPro" id="IPR057073">
    <property type="entry name" value="EGF_integrin_2"/>
</dbReference>
<evidence type="ECO:0000256" key="16">
    <source>
        <dbReference type="SAM" id="Phobius"/>
    </source>
</evidence>
<evidence type="ECO:0000256" key="6">
    <source>
        <dbReference type="ARBA" id="ARBA00022729"/>
    </source>
</evidence>
<feature type="disulfide bond" evidence="14">
    <location>
        <begin position="35"/>
        <end position="60"/>
    </location>
</feature>
<dbReference type="FunFam" id="3.40.50.410:FF:000002">
    <property type="entry name" value="Integrin beta"/>
    <property type="match status" value="1"/>
</dbReference>
<dbReference type="GO" id="GO:0009986">
    <property type="term" value="C:cell surface"/>
    <property type="evidence" value="ECO:0007669"/>
    <property type="project" value="TreeGrafter"/>
</dbReference>
<dbReference type="Pfam" id="PF07974">
    <property type="entry name" value="EGF_2"/>
    <property type="match status" value="1"/>
</dbReference>
<evidence type="ECO:0000256" key="14">
    <source>
        <dbReference type="PIRSR" id="PIRSR002512-1"/>
    </source>
</evidence>
<dbReference type="GO" id="GO:0005925">
    <property type="term" value="C:focal adhesion"/>
    <property type="evidence" value="ECO:0007669"/>
    <property type="project" value="TreeGrafter"/>
</dbReference>
<evidence type="ECO:0000259" key="19">
    <source>
        <dbReference type="SMART" id="SM01241"/>
    </source>
</evidence>
<evidence type="ECO:0000256" key="2">
    <source>
        <dbReference type="ARBA" id="ARBA00007449"/>
    </source>
</evidence>
<feature type="disulfide bond" evidence="14">
    <location>
        <begin position="557"/>
        <end position="563"/>
    </location>
</feature>
<feature type="domain" description="Integrin beta subunit cytoplasmic" evidence="19">
    <location>
        <begin position="714"/>
        <end position="759"/>
    </location>
</feature>
<dbReference type="GO" id="GO:0033627">
    <property type="term" value="P:cell adhesion mediated by integrin"/>
    <property type="evidence" value="ECO:0007669"/>
    <property type="project" value="TreeGrafter"/>
</dbReference>
<evidence type="ECO:0000256" key="8">
    <source>
        <dbReference type="ARBA" id="ARBA00022889"/>
    </source>
</evidence>
<dbReference type="Gene3D" id="3.40.50.410">
    <property type="entry name" value="von Willebrand factor, type A domain"/>
    <property type="match status" value="1"/>
</dbReference>
<keyword evidence="9 16" id="KW-1133">Transmembrane helix</keyword>
<dbReference type="SUPFAM" id="SSF69687">
    <property type="entry name" value="Integrin beta tail domain"/>
    <property type="match status" value="1"/>
</dbReference>
<dbReference type="FunFam" id="2.10.25.10:FF:000036">
    <property type="entry name" value="Integrin beta"/>
    <property type="match status" value="1"/>
</dbReference>
<dbReference type="GO" id="GO:0007229">
    <property type="term" value="P:integrin-mediated signaling pathway"/>
    <property type="evidence" value="ECO:0007669"/>
    <property type="project" value="UniProtKB-KW"/>
</dbReference>
<feature type="disulfide bond" evidence="14">
    <location>
        <begin position="578"/>
        <end position="583"/>
    </location>
</feature>
<evidence type="ECO:0000256" key="5">
    <source>
        <dbReference type="ARBA" id="ARBA00022692"/>
    </source>
</evidence>
<dbReference type="Gene3D" id="2.10.25.10">
    <property type="entry name" value="Laminin"/>
    <property type="match status" value="3"/>
</dbReference>
<feature type="disulfide bond" evidence="14">
    <location>
        <begin position="497"/>
        <end position="502"/>
    </location>
</feature>
<dbReference type="SUPFAM" id="SSF53300">
    <property type="entry name" value="vWA-like"/>
    <property type="match status" value="1"/>
</dbReference>
<evidence type="ECO:0000256" key="13">
    <source>
        <dbReference type="ARBA" id="ARBA00023180"/>
    </source>
</evidence>
<dbReference type="InterPro" id="IPR014836">
    <property type="entry name" value="Integrin_bsu_cyt_dom"/>
</dbReference>
<evidence type="ECO:0000256" key="1">
    <source>
        <dbReference type="ARBA" id="ARBA00004251"/>
    </source>
</evidence>
<dbReference type="InterPro" id="IPR013111">
    <property type="entry name" value="EGF_extracell"/>
</dbReference>
<feature type="disulfide bond" evidence="14">
    <location>
        <begin position="32"/>
        <end position="41"/>
    </location>
</feature>
<evidence type="ECO:0000256" key="15">
    <source>
        <dbReference type="RuleBase" id="RU000633"/>
    </source>
</evidence>
<feature type="disulfide bond" evidence="14">
    <location>
        <begin position="605"/>
        <end position="614"/>
    </location>
</feature>
<comment type="similarity">
    <text evidence="2 15">Belongs to the integrin beta chain family.</text>
</comment>
<gene>
    <name evidence="21" type="ORF">MELIAE_LOCUS7741</name>
</gene>
<feature type="disulfide bond" evidence="14">
    <location>
        <begin position="400"/>
        <end position="651"/>
    </location>
</feature>
<keyword evidence="8 15" id="KW-0130">Cell adhesion</keyword>
<feature type="disulfide bond" evidence="14">
    <location>
        <begin position="468"/>
        <end position="482"/>
    </location>
</feature>
<evidence type="ECO:0000313" key="22">
    <source>
        <dbReference type="Proteomes" id="UP001154078"/>
    </source>
</evidence>
<dbReference type="Proteomes" id="UP001154078">
    <property type="component" value="Chromosome 5"/>
</dbReference>
<feature type="disulfide bond" evidence="14">
    <location>
        <begin position="499"/>
        <end position="533"/>
    </location>
</feature>
<dbReference type="AlphaFoldDB" id="A0A9P0B3V0"/>
<keyword evidence="10 15" id="KW-0401">Integrin</keyword>
<keyword evidence="4" id="KW-0245">EGF-like domain</keyword>
<evidence type="ECO:0000256" key="17">
    <source>
        <dbReference type="SAM" id="SignalP"/>
    </source>
</evidence>
<dbReference type="InterPro" id="IPR002369">
    <property type="entry name" value="Integrin_bsu_VWA"/>
</dbReference>
<dbReference type="PIRSF" id="PIRSF002512">
    <property type="entry name" value="Integrin_B"/>
    <property type="match status" value="1"/>
</dbReference>
<dbReference type="SUPFAM" id="SSF57196">
    <property type="entry name" value="EGF/Laminin"/>
    <property type="match status" value="1"/>
</dbReference>
<feature type="transmembrane region" description="Helical" evidence="16">
    <location>
        <begin position="691"/>
        <end position="713"/>
    </location>
</feature>
<feature type="disulfide bond" evidence="14">
    <location>
        <begin position="452"/>
        <end position="491"/>
    </location>
</feature>
<dbReference type="InterPro" id="IPR036465">
    <property type="entry name" value="vWFA_dom_sf"/>
</dbReference>
<evidence type="ECO:0000259" key="20">
    <source>
        <dbReference type="SMART" id="SM01242"/>
    </source>
</evidence>
<feature type="disulfide bond" evidence="14">
    <location>
        <begin position="231"/>
        <end position="272"/>
    </location>
</feature>
<keyword evidence="13" id="KW-0325">Glycoprotein</keyword>
<feature type="disulfide bond" evidence="14">
    <location>
        <begin position="24"/>
        <end position="427"/>
    </location>
</feature>
<reference evidence="21" key="1">
    <citation type="submission" date="2021-12" db="EMBL/GenBank/DDBJ databases">
        <authorList>
            <person name="King R."/>
        </authorList>
    </citation>
    <scope>NUCLEOTIDE SEQUENCE</scope>
</reference>
<dbReference type="PRINTS" id="PR01186">
    <property type="entry name" value="INTEGRINB"/>
</dbReference>
<dbReference type="GO" id="GO:0007157">
    <property type="term" value="P:heterophilic cell-cell adhesion via plasma membrane cell adhesion molecules"/>
    <property type="evidence" value="ECO:0007669"/>
    <property type="project" value="UniProtKB-ARBA"/>
</dbReference>
<evidence type="ECO:0000256" key="4">
    <source>
        <dbReference type="ARBA" id="ARBA00022536"/>
    </source>
</evidence>
<feature type="disulfide bond" evidence="14">
    <location>
        <begin position="546"/>
        <end position="555"/>
    </location>
</feature>
<keyword evidence="11 16" id="KW-0472">Membrane</keyword>
<evidence type="ECO:0000256" key="9">
    <source>
        <dbReference type="ARBA" id="ARBA00022989"/>
    </source>
</evidence>
<keyword evidence="12 14" id="KW-1015">Disulfide bond</keyword>
<dbReference type="Pfam" id="PF08725">
    <property type="entry name" value="Integrin_b_cyt"/>
    <property type="match status" value="1"/>
</dbReference>
<evidence type="ECO:0000256" key="7">
    <source>
        <dbReference type="ARBA" id="ARBA00022737"/>
    </source>
</evidence>
<name>A0A9P0B3V0_BRAAE</name>
<feature type="disulfide bond" evidence="14">
    <location>
        <begin position="539"/>
        <end position="544"/>
    </location>
</feature>
<dbReference type="Pfam" id="PF07965">
    <property type="entry name" value="Integrin_B_tail"/>
    <property type="match status" value="1"/>
</dbReference>
<dbReference type="GO" id="GO:0005178">
    <property type="term" value="F:integrin binding"/>
    <property type="evidence" value="ECO:0007669"/>
    <property type="project" value="TreeGrafter"/>
</dbReference>
<evidence type="ECO:0000256" key="11">
    <source>
        <dbReference type="ARBA" id="ARBA00023136"/>
    </source>
</evidence>
<feature type="disulfide bond" evidence="14">
    <location>
        <begin position="44"/>
        <end position="51"/>
    </location>
</feature>
<keyword evidence="7" id="KW-0677">Repeat</keyword>
<feature type="domain" description="Integrin beta subunit tail" evidence="20">
    <location>
        <begin position="605"/>
        <end position="690"/>
    </location>
</feature>
<keyword evidence="5 15" id="KW-0812">Transmembrane</keyword>
<protein>
    <recommendedName>
        <fullName evidence="15">Integrin beta</fullName>
    </recommendedName>
</protein>
<dbReference type="PROSITE" id="PS52047">
    <property type="entry name" value="I_EGF_2"/>
    <property type="match status" value="1"/>
</dbReference>
<evidence type="ECO:0000256" key="3">
    <source>
        <dbReference type="ARBA" id="ARBA00022475"/>
    </source>
</evidence>
<evidence type="ECO:0000313" key="21">
    <source>
        <dbReference type="EMBL" id="CAH0556907.1"/>
    </source>
</evidence>
<feature type="disulfide bond" evidence="14">
    <location>
        <begin position="580"/>
        <end position="627"/>
    </location>
</feature>